<evidence type="ECO:0000259" key="15">
    <source>
        <dbReference type="Pfam" id="PF00133"/>
    </source>
</evidence>
<keyword evidence="11 14" id="KW-0030">Aminoacyl-tRNA synthetase</keyword>
<keyword evidence="4 14" id="KW-0963">Cytoplasm</keyword>
<gene>
    <name evidence="14 18" type="primary">ileS</name>
    <name evidence="18" type="ORF">H8K47_17640</name>
</gene>
<feature type="domain" description="Methionyl/Valyl/Leucyl/Isoleucyl-tRNA synthetase anticodon-binding" evidence="17">
    <location>
        <begin position="708"/>
        <end position="868"/>
    </location>
</feature>
<dbReference type="Gene3D" id="3.90.740.10">
    <property type="entry name" value="Valyl/Leucyl/Isoleucyl-tRNA synthetase, editing domain"/>
    <property type="match status" value="1"/>
</dbReference>
<keyword evidence="8 14" id="KW-0862">Zinc</keyword>
<evidence type="ECO:0000256" key="6">
    <source>
        <dbReference type="ARBA" id="ARBA00022723"/>
    </source>
</evidence>
<feature type="binding site" evidence="14">
    <location>
        <position position="584"/>
    </location>
    <ligand>
        <name>L-isoleucyl-5'-AMP</name>
        <dbReference type="ChEBI" id="CHEBI:178002"/>
    </ligand>
</feature>
<dbReference type="NCBIfam" id="TIGR00392">
    <property type="entry name" value="ileS"/>
    <property type="match status" value="1"/>
</dbReference>
<dbReference type="Gene3D" id="1.10.730.20">
    <property type="match status" value="1"/>
</dbReference>
<dbReference type="GO" id="GO:0006428">
    <property type="term" value="P:isoleucyl-tRNA aminoacylation"/>
    <property type="evidence" value="ECO:0007669"/>
    <property type="project" value="UniProtKB-UniRule"/>
</dbReference>
<feature type="binding site" evidence="14">
    <location>
        <position position="920"/>
    </location>
    <ligand>
        <name>Zn(2+)</name>
        <dbReference type="ChEBI" id="CHEBI:29105"/>
    </ligand>
</feature>
<accession>A0A923I3Q3</accession>
<comment type="caution">
    <text evidence="18">The sequence shown here is derived from an EMBL/GenBank/DDBJ whole genome shotgun (WGS) entry which is preliminary data.</text>
</comment>
<comment type="subcellular location">
    <subcellularLocation>
        <location evidence="1 14">Cytoplasm</location>
    </subcellularLocation>
</comment>
<evidence type="ECO:0000256" key="5">
    <source>
        <dbReference type="ARBA" id="ARBA00022598"/>
    </source>
</evidence>
<dbReference type="SUPFAM" id="SSF52374">
    <property type="entry name" value="Nucleotidylyl transferase"/>
    <property type="match status" value="1"/>
</dbReference>
<dbReference type="PANTHER" id="PTHR42765:SF1">
    <property type="entry name" value="ISOLEUCINE--TRNA LIGASE, MITOCHONDRIAL"/>
    <property type="match status" value="1"/>
</dbReference>
<evidence type="ECO:0000256" key="8">
    <source>
        <dbReference type="ARBA" id="ARBA00022833"/>
    </source>
</evidence>
<dbReference type="InterPro" id="IPR009080">
    <property type="entry name" value="tRNAsynth_Ia_anticodon-bd"/>
</dbReference>
<dbReference type="SUPFAM" id="SSF47323">
    <property type="entry name" value="Anticodon-binding domain of a subclass of class I aminoacyl-tRNA synthetases"/>
    <property type="match status" value="1"/>
</dbReference>
<evidence type="ECO:0000313" key="19">
    <source>
        <dbReference type="Proteomes" id="UP000612361"/>
    </source>
</evidence>
<dbReference type="AlphaFoldDB" id="A0A923I3Q3"/>
<dbReference type="InterPro" id="IPR050081">
    <property type="entry name" value="Ile-tRNA_ligase"/>
</dbReference>
<keyword evidence="7 14" id="KW-0547">Nucleotide-binding</keyword>
<dbReference type="InterPro" id="IPR002301">
    <property type="entry name" value="Ile-tRNA-ligase"/>
</dbReference>
<dbReference type="InterPro" id="IPR002300">
    <property type="entry name" value="aa-tRNA-synth_Ia"/>
</dbReference>
<dbReference type="GO" id="GO:0002161">
    <property type="term" value="F:aminoacyl-tRNA deacylase activity"/>
    <property type="evidence" value="ECO:0007669"/>
    <property type="project" value="InterPro"/>
</dbReference>
<dbReference type="InterPro" id="IPR001412">
    <property type="entry name" value="aa-tRNA-synth_I_CS"/>
</dbReference>
<comment type="domain">
    <text evidence="14">IleRS has two distinct active sites: one for aminoacylation and one for editing. The misactivated valine is translocated from the active site to the editing site, which sterically excludes the correctly activated isoleucine. The single editing site contains two valyl binding pockets, one specific for each substrate (Val-AMP or Val-tRNA(Ile)).</text>
</comment>
<dbReference type="Pfam" id="PF00133">
    <property type="entry name" value="tRNA-synt_1"/>
    <property type="match status" value="1"/>
</dbReference>
<dbReference type="FunFam" id="3.40.50.620:FF:000048">
    <property type="entry name" value="Isoleucine--tRNA ligase"/>
    <property type="match status" value="1"/>
</dbReference>
<dbReference type="SUPFAM" id="SSF50677">
    <property type="entry name" value="ValRS/IleRS/LeuRS editing domain"/>
    <property type="match status" value="1"/>
</dbReference>
<evidence type="ECO:0000256" key="12">
    <source>
        <dbReference type="ARBA" id="ARBA00025217"/>
    </source>
</evidence>
<dbReference type="GO" id="GO:0000049">
    <property type="term" value="F:tRNA binding"/>
    <property type="evidence" value="ECO:0007669"/>
    <property type="project" value="InterPro"/>
</dbReference>
<dbReference type="InterPro" id="IPR033708">
    <property type="entry name" value="Anticodon_Ile_BEm"/>
</dbReference>
<proteinExistence type="inferred from homology"/>
<evidence type="ECO:0000256" key="9">
    <source>
        <dbReference type="ARBA" id="ARBA00022840"/>
    </source>
</evidence>
<dbReference type="Proteomes" id="UP000612361">
    <property type="component" value="Unassembled WGS sequence"/>
</dbReference>
<evidence type="ECO:0000256" key="4">
    <source>
        <dbReference type="ARBA" id="ARBA00022490"/>
    </source>
</evidence>
<dbReference type="InterPro" id="IPR014729">
    <property type="entry name" value="Rossmann-like_a/b/a_fold"/>
</dbReference>
<organism evidence="18 19">
    <name type="scientific">Undibacterium rugosum</name>
    <dbReference type="NCBI Taxonomy" id="2762291"/>
    <lineage>
        <taxon>Bacteria</taxon>
        <taxon>Pseudomonadati</taxon>
        <taxon>Pseudomonadota</taxon>
        <taxon>Betaproteobacteria</taxon>
        <taxon>Burkholderiales</taxon>
        <taxon>Oxalobacteraceae</taxon>
        <taxon>Undibacterium</taxon>
    </lineage>
</organism>
<comment type="subunit">
    <text evidence="3 14">Monomer.</text>
</comment>
<dbReference type="EMBL" id="JACOGG010000035">
    <property type="protein sequence ID" value="MBC3937184.1"/>
    <property type="molecule type" value="Genomic_DNA"/>
</dbReference>
<feature type="short sequence motif" description="'KMSKS' region" evidence="14">
    <location>
        <begin position="625"/>
        <end position="629"/>
    </location>
</feature>
<evidence type="ECO:0000256" key="11">
    <source>
        <dbReference type="ARBA" id="ARBA00023146"/>
    </source>
</evidence>
<dbReference type="Gene3D" id="3.40.50.620">
    <property type="entry name" value="HUPs"/>
    <property type="match status" value="2"/>
</dbReference>
<sequence>MSDQKPAKAANKYPVNMTETPFPMRGDLAKREPKWVKEWQDKKIYERMRAASAGRPKFILHDGPPYANGDIHIGHAVNKILKDMIIKARSMAGFDAPYVPGWDCHGMPIEIQIEKLHGKNLPVNEVQSKARAYAEEQIARQKADFIRLGVLGEWDNPYKTMNFSNEADEIRALGQLLDKGYVYRGLKPVNWCFDCGSALAEAEVEYENKRDPSIDVGFPFAEHDKLAQAFKLDNLPHGQGYCVIWTTTPWTIPSNQALNMHPDISYALVETVREGAPLLLILAQELVESSLAKYELEGKVIATCSGADLAEIRFKHPLSSLHEGYDRYSPVYLGDYVTLDSGTGVVHSAPAYGIEDFQSCKAHGMKDDEIIAPVMGDGRYASSLPFFAGMTIWEASKPICDKLREAGALFSLKMFDHSYMHCWRHKTPIIYRATSQWFASMDNTPKDGGASLRETALKAIDETAFFPSWGKARLHGMIANRPDWTLSRQRQWGVPMAFFLHKETGQLHPRTPELLEQIAQRVAKEGIEAWQHIEAADLLGDEAEMYVKNRDTLDVWFDSGTTHFTVLRGSHKAQSAYPADLYLEGSDQHRGWFHSSLLTASMLDGHAPYKALLTHGFVVDGEGKKMSKSKGNVVAPQKISDTLGADILRLWVASTDYSGELSISDEILKRVTEAYRRIRNTLRFLLANTSDFDFSKDAIPVDAMLDIDRYAIADMARLQQDILAHYERFEFHPVIAKLQSYCSEDLGGFYLDILKDRLYTSGVNSAARRSAQTAIWHITQALLRLMAPTLSFTAEEAWQFFATAEAYQDSSETIFTQTYYQLPAVAGAEELQARFASLRAVRADVTKQLEEVRVAGGIGSSLQAEVVIKASGDKFAVLNSFADDLKFTLITSAASVEQVASEAEEAVVVTPSKYEKCERCWHYRADVGSHAEHPGLCGRCHSNLFGHGESRRFA</sequence>
<evidence type="ECO:0000256" key="13">
    <source>
        <dbReference type="ARBA" id="ARBA00048359"/>
    </source>
</evidence>
<dbReference type="GO" id="GO:0008270">
    <property type="term" value="F:zinc ion binding"/>
    <property type="evidence" value="ECO:0007669"/>
    <property type="project" value="UniProtKB-UniRule"/>
</dbReference>
<comment type="cofactor">
    <cofactor evidence="14">
        <name>Zn(2+)</name>
        <dbReference type="ChEBI" id="CHEBI:29105"/>
    </cofactor>
    <text evidence="14">Binds 1 zinc ion per subunit.</text>
</comment>
<keyword evidence="6 14" id="KW-0479">Metal-binding</keyword>
<keyword evidence="9 14" id="KW-0067">ATP-binding</keyword>
<dbReference type="CDD" id="cd07960">
    <property type="entry name" value="Anticodon_Ia_Ile_BEm"/>
    <property type="match status" value="1"/>
</dbReference>
<dbReference type="PRINTS" id="PR00984">
    <property type="entry name" value="TRNASYNTHILE"/>
</dbReference>
<dbReference type="Pfam" id="PF08264">
    <property type="entry name" value="Anticodon_1"/>
    <property type="match status" value="1"/>
</dbReference>
<evidence type="ECO:0000256" key="3">
    <source>
        <dbReference type="ARBA" id="ARBA00011245"/>
    </source>
</evidence>
<keyword evidence="10 14" id="KW-0648">Protein biosynthesis</keyword>
<evidence type="ECO:0000256" key="14">
    <source>
        <dbReference type="HAMAP-Rule" id="MF_02002"/>
    </source>
</evidence>
<dbReference type="GO" id="GO:0005524">
    <property type="term" value="F:ATP binding"/>
    <property type="evidence" value="ECO:0007669"/>
    <property type="project" value="UniProtKB-UniRule"/>
</dbReference>
<protein>
    <recommendedName>
        <fullName evidence="14">Isoleucine--tRNA ligase</fullName>
        <ecNumber evidence="14">6.1.1.5</ecNumber>
    </recommendedName>
    <alternativeName>
        <fullName evidence="14">Isoleucyl-tRNA synthetase</fullName>
        <shortName evidence="14">IleRS</shortName>
    </alternativeName>
</protein>
<evidence type="ECO:0000256" key="7">
    <source>
        <dbReference type="ARBA" id="ARBA00022741"/>
    </source>
</evidence>
<evidence type="ECO:0000313" key="18">
    <source>
        <dbReference type="EMBL" id="MBC3937184.1"/>
    </source>
</evidence>
<keyword evidence="19" id="KW-1185">Reference proteome</keyword>
<feature type="binding site" evidence="14">
    <location>
        <position position="628"/>
    </location>
    <ligand>
        <name>ATP</name>
        <dbReference type="ChEBI" id="CHEBI:30616"/>
    </ligand>
</feature>
<keyword evidence="5 14" id="KW-0436">Ligase</keyword>
<reference evidence="18" key="1">
    <citation type="submission" date="2020-08" db="EMBL/GenBank/DDBJ databases">
        <title>Novel species isolated from subtropical streams in China.</title>
        <authorList>
            <person name="Lu H."/>
        </authorList>
    </citation>
    <scope>NUCLEOTIDE SEQUENCE</scope>
    <source>
        <strain evidence="18">CY7W</strain>
    </source>
</reference>
<dbReference type="EC" id="6.1.1.5" evidence="14"/>
<evidence type="ECO:0000256" key="1">
    <source>
        <dbReference type="ARBA" id="ARBA00004496"/>
    </source>
</evidence>
<dbReference type="PROSITE" id="PS00178">
    <property type="entry name" value="AA_TRNA_LIGASE_I"/>
    <property type="match status" value="1"/>
</dbReference>
<dbReference type="InterPro" id="IPR010663">
    <property type="entry name" value="Znf_FPG/IleRS"/>
</dbReference>
<dbReference type="InterPro" id="IPR013155">
    <property type="entry name" value="M/V/L/I-tRNA-synth_anticd-bd"/>
</dbReference>
<evidence type="ECO:0000259" key="17">
    <source>
        <dbReference type="Pfam" id="PF08264"/>
    </source>
</evidence>
<comment type="similarity">
    <text evidence="2 14">Belongs to the class-I aminoacyl-tRNA synthetase family. IleS type 1 subfamily.</text>
</comment>
<dbReference type="HAMAP" id="MF_02002">
    <property type="entry name" value="Ile_tRNA_synth_type1"/>
    <property type="match status" value="1"/>
</dbReference>
<dbReference type="InterPro" id="IPR009008">
    <property type="entry name" value="Val/Leu/Ile-tRNA-synth_edit"/>
</dbReference>
<name>A0A923I3Q3_9BURK</name>
<feature type="binding site" evidence="14">
    <location>
        <position position="917"/>
    </location>
    <ligand>
        <name>Zn(2+)</name>
        <dbReference type="ChEBI" id="CHEBI:29105"/>
    </ligand>
</feature>
<dbReference type="RefSeq" id="WP_186882669.1">
    <property type="nucleotide sequence ID" value="NZ_JACOGG010000035.1"/>
</dbReference>
<feature type="short sequence motif" description="'HIGH' region" evidence="14">
    <location>
        <begin position="65"/>
        <end position="75"/>
    </location>
</feature>
<evidence type="ECO:0000256" key="10">
    <source>
        <dbReference type="ARBA" id="ARBA00022917"/>
    </source>
</evidence>
<dbReference type="InterPro" id="IPR023585">
    <property type="entry name" value="Ile-tRNA-ligase_type1"/>
</dbReference>
<evidence type="ECO:0000256" key="2">
    <source>
        <dbReference type="ARBA" id="ARBA00006887"/>
    </source>
</evidence>
<dbReference type="Pfam" id="PF06827">
    <property type="entry name" value="zf-FPG_IleRS"/>
    <property type="match status" value="1"/>
</dbReference>
<feature type="domain" description="Aminoacyl-tRNA synthetase class Ia" evidence="15">
    <location>
        <begin position="34"/>
        <end position="663"/>
    </location>
</feature>
<feature type="binding site" evidence="14">
    <location>
        <position position="940"/>
    </location>
    <ligand>
        <name>Zn(2+)</name>
        <dbReference type="ChEBI" id="CHEBI:29105"/>
    </ligand>
</feature>
<evidence type="ECO:0000259" key="16">
    <source>
        <dbReference type="Pfam" id="PF06827"/>
    </source>
</evidence>
<comment type="function">
    <text evidence="12 14">Catalyzes the attachment of isoleucine to tRNA(Ile). As IleRS can inadvertently accommodate and process structurally similar amino acids such as valine, to avoid such errors it has two additional distinct tRNA(Ile)-dependent editing activities. One activity is designated as 'pretransfer' editing and involves the hydrolysis of activated Val-AMP. The other activity is designated 'posttransfer' editing and involves deacylation of mischarged Val-tRNA(Ile).</text>
</comment>
<comment type="catalytic activity">
    <reaction evidence="13 14">
        <text>tRNA(Ile) + L-isoleucine + ATP = L-isoleucyl-tRNA(Ile) + AMP + diphosphate</text>
        <dbReference type="Rhea" id="RHEA:11060"/>
        <dbReference type="Rhea" id="RHEA-COMP:9666"/>
        <dbReference type="Rhea" id="RHEA-COMP:9695"/>
        <dbReference type="ChEBI" id="CHEBI:30616"/>
        <dbReference type="ChEBI" id="CHEBI:33019"/>
        <dbReference type="ChEBI" id="CHEBI:58045"/>
        <dbReference type="ChEBI" id="CHEBI:78442"/>
        <dbReference type="ChEBI" id="CHEBI:78528"/>
        <dbReference type="ChEBI" id="CHEBI:456215"/>
        <dbReference type="EC" id="6.1.1.5"/>
    </reaction>
</comment>
<feature type="binding site" evidence="14">
    <location>
        <position position="937"/>
    </location>
    <ligand>
        <name>Zn(2+)</name>
        <dbReference type="ChEBI" id="CHEBI:29105"/>
    </ligand>
</feature>
<dbReference type="GO" id="GO:0004822">
    <property type="term" value="F:isoleucine-tRNA ligase activity"/>
    <property type="evidence" value="ECO:0007669"/>
    <property type="project" value="UniProtKB-UniRule"/>
</dbReference>
<feature type="domain" description="Zinc finger FPG/IleRS-type" evidence="16">
    <location>
        <begin position="915"/>
        <end position="940"/>
    </location>
</feature>
<dbReference type="GO" id="GO:0005829">
    <property type="term" value="C:cytosol"/>
    <property type="evidence" value="ECO:0007669"/>
    <property type="project" value="TreeGrafter"/>
</dbReference>
<dbReference type="FunFam" id="3.40.50.620:FF:000042">
    <property type="entry name" value="Isoleucine--tRNA ligase"/>
    <property type="match status" value="1"/>
</dbReference>
<dbReference type="PANTHER" id="PTHR42765">
    <property type="entry name" value="SOLEUCYL-TRNA SYNTHETASE"/>
    <property type="match status" value="1"/>
</dbReference>